<organism evidence="2 3">
    <name type="scientific">Halocaridina rubra</name>
    <name type="common">Hawaiian red shrimp</name>
    <dbReference type="NCBI Taxonomy" id="373956"/>
    <lineage>
        <taxon>Eukaryota</taxon>
        <taxon>Metazoa</taxon>
        <taxon>Ecdysozoa</taxon>
        <taxon>Arthropoda</taxon>
        <taxon>Crustacea</taxon>
        <taxon>Multicrustacea</taxon>
        <taxon>Malacostraca</taxon>
        <taxon>Eumalacostraca</taxon>
        <taxon>Eucarida</taxon>
        <taxon>Decapoda</taxon>
        <taxon>Pleocyemata</taxon>
        <taxon>Caridea</taxon>
        <taxon>Atyoidea</taxon>
        <taxon>Atyidae</taxon>
        <taxon>Halocaridina</taxon>
    </lineage>
</organism>
<feature type="compositionally biased region" description="Low complexity" evidence="1">
    <location>
        <begin position="173"/>
        <end position="183"/>
    </location>
</feature>
<evidence type="ECO:0000256" key="1">
    <source>
        <dbReference type="SAM" id="MobiDB-lite"/>
    </source>
</evidence>
<name>A0AAN9A3X8_HALRR</name>
<evidence type="ECO:0000313" key="3">
    <source>
        <dbReference type="Proteomes" id="UP001381693"/>
    </source>
</evidence>
<proteinExistence type="predicted"/>
<dbReference type="AlphaFoldDB" id="A0AAN9A3X8"/>
<feature type="region of interest" description="Disordered" evidence="1">
    <location>
        <begin position="170"/>
        <end position="202"/>
    </location>
</feature>
<keyword evidence="3" id="KW-1185">Reference proteome</keyword>
<feature type="non-terminal residue" evidence="2">
    <location>
        <position position="229"/>
    </location>
</feature>
<gene>
    <name evidence="2" type="ORF">SK128_020861</name>
</gene>
<reference evidence="2 3" key="1">
    <citation type="submission" date="2023-11" db="EMBL/GenBank/DDBJ databases">
        <title>Halocaridina rubra genome assembly.</title>
        <authorList>
            <person name="Smith C."/>
        </authorList>
    </citation>
    <scope>NUCLEOTIDE SEQUENCE [LARGE SCALE GENOMIC DNA]</scope>
    <source>
        <strain evidence="2">EP-1</strain>
        <tissue evidence="2">Whole</tissue>
    </source>
</reference>
<comment type="caution">
    <text evidence="2">The sequence shown here is derived from an EMBL/GenBank/DDBJ whole genome shotgun (WGS) entry which is preliminary data.</text>
</comment>
<dbReference type="EMBL" id="JAXCGZ010014249">
    <property type="protein sequence ID" value="KAK7071575.1"/>
    <property type="molecule type" value="Genomic_DNA"/>
</dbReference>
<protein>
    <submittedName>
        <fullName evidence="2">Uncharacterized protein</fullName>
    </submittedName>
</protein>
<sequence length="229" mass="24183">MVSNLLEVRGMVRSPSGCSEVSSIRSGVRGGGASGGFSKGLGNLLLNDAVIEKNQLQQDGSQFSVGVNGMSTKERFPAITESELEGVPEEYASAKIAGSMSVGEKKKDTKSTNFEVNSTGLQLHTMATCLACYSLVPPSPQQSTSSFLECENDSIMVNSVTESPPLPRVKAISEASEASESSSVNSQGWDEPGEGKPGSQKLNQTLIRKEILRFINNLLSSIAAKSSES</sequence>
<dbReference type="Proteomes" id="UP001381693">
    <property type="component" value="Unassembled WGS sequence"/>
</dbReference>
<accession>A0AAN9A3X8</accession>
<evidence type="ECO:0000313" key="2">
    <source>
        <dbReference type="EMBL" id="KAK7071575.1"/>
    </source>
</evidence>